<dbReference type="Gene3D" id="4.10.1000.10">
    <property type="entry name" value="Zinc finger, CCCH-type"/>
    <property type="match status" value="1"/>
</dbReference>
<dbReference type="PANTHER" id="PTHR12547">
    <property type="entry name" value="CCCH ZINC FINGER/TIS11-RELATED"/>
    <property type="match status" value="1"/>
</dbReference>
<dbReference type="OrthoDB" id="311853at2759"/>
<keyword evidence="1 5" id="KW-0479">Metal-binding</keyword>
<evidence type="ECO:0000313" key="9">
    <source>
        <dbReference type="Proteomes" id="UP000041254"/>
    </source>
</evidence>
<keyword evidence="4 5" id="KW-0862">Zinc</keyword>
<feature type="compositionally biased region" description="Low complexity" evidence="6">
    <location>
        <begin position="153"/>
        <end position="163"/>
    </location>
</feature>
<dbReference type="InterPro" id="IPR036855">
    <property type="entry name" value="Znf_CCCH_sf"/>
</dbReference>
<dbReference type="PANTHER" id="PTHR12547:SF18">
    <property type="entry name" value="PROTEIN TIS11"/>
    <property type="match status" value="1"/>
</dbReference>
<evidence type="ECO:0000256" key="2">
    <source>
        <dbReference type="ARBA" id="ARBA00022737"/>
    </source>
</evidence>
<dbReference type="InterPro" id="IPR045877">
    <property type="entry name" value="ZFP36-like"/>
</dbReference>
<evidence type="ECO:0000256" key="1">
    <source>
        <dbReference type="ARBA" id="ARBA00022723"/>
    </source>
</evidence>
<protein>
    <recommendedName>
        <fullName evidence="7">C3H1-type domain-containing protein</fullName>
    </recommendedName>
</protein>
<evidence type="ECO:0000256" key="3">
    <source>
        <dbReference type="ARBA" id="ARBA00022771"/>
    </source>
</evidence>
<feature type="domain" description="C3H1-type" evidence="7">
    <location>
        <begin position="39"/>
        <end position="65"/>
    </location>
</feature>
<gene>
    <name evidence="8" type="ORF">Vbra_14940</name>
</gene>
<feature type="region of interest" description="Disordered" evidence="6">
    <location>
        <begin position="461"/>
        <end position="520"/>
    </location>
</feature>
<evidence type="ECO:0000256" key="6">
    <source>
        <dbReference type="SAM" id="MobiDB-lite"/>
    </source>
</evidence>
<feature type="region of interest" description="Disordered" evidence="6">
    <location>
        <begin position="153"/>
        <end position="215"/>
    </location>
</feature>
<feature type="zinc finger region" description="C3H1-type" evidence="5">
    <location>
        <begin position="39"/>
        <end position="65"/>
    </location>
</feature>
<keyword evidence="3 5" id="KW-0863">Zinc-finger</keyword>
<evidence type="ECO:0000313" key="8">
    <source>
        <dbReference type="EMBL" id="CEM10264.1"/>
    </source>
</evidence>
<dbReference type="Proteomes" id="UP000041254">
    <property type="component" value="Unassembled WGS sequence"/>
</dbReference>
<dbReference type="EMBL" id="CDMY01000404">
    <property type="protein sequence ID" value="CEM10264.1"/>
    <property type="molecule type" value="Genomic_DNA"/>
</dbReference>
<feature type="compositionally biased region" description="Gly residues" evidence="6">
    <location>
        <begin position="550"/>
        <end position="565"/>
    </location>
</feature>
<feature type="zinc finger region" description="C3H1-type" evidence="5">
    <location>
        <begin position="4"/>
        <end position="31"/>
    </location>
</feature>
<feature type="region of interest" description="Disordered" evidence="6">
    <location>
        <begin position="536"/>
        <end position="566"/>
    </location>
</feature>
<keyword evidence="2" id="KW-0677">Repeat</keyword>
<feature type="domain" description="C3H1-type" evidence="7">
    <location>
        <begin position="4"/>
        <end position="31"/>
    </location>
</feature>
<feature type="compositionally biased region" description="Pro residues" evidence="6">
    <location>
        <begin position="180"/>
        <end position="193"/>
    </location>
</feature>
<dbReference type="InterPro" id="IPR000571">
    <property type="entry name" value="Znf_CCCH"/>
</dbReference>
<dbReference type="GO" id="GO:0008270">
    <property type="term" value="F:zinc ion binding"/>
    <property type="evidence" value="ECO:0007669"/>
    <property type="project" value="UniProtKB-KW"/>
</dbReference>
<dbReference type="SUPFAM" id="SSF90229">
    <property type="entry name" value="CCCH zinc finger"/>
    <property type="match status" value="2"/>
</dbReference>
<feature type="zinc finger region" description="C3H1-type" evidence="5">
    <location>
        <begin position="73"/>
        <end position="100"/>
    </location>
</feature>
<evidence type="ECO:0000256" key="5">
    <source>
        <dbReference type="PROSITE-ProRule" id="PRU00723"/>
    </source>
</evidence>
<accession>A0A0G4FBC6</accession>
<dbReference type="SMART" id="SM00356">
    <property type="entry name" value="ZnF_C3H1"/>
    <property type="match status" value="3"/>
</dbReference>
<feature type="region of interest" description="Disordered" evidence="6">
    <location>
        <begin position="267"/>
        <end position="304"/>
    </location>
</feature>
<organism evidence="8 9">
    <name type="scientific">Vitrella brassicaformis (strain CCMP3155)</name>
    <dbReference type="NCBI Taxonomy" id="1169540"/>
    <lineage>
        <taxon>Eukaryota</taxon>
        <taxon>Sar</taxon>
        <taxon>Alveolata</taxon>
        <taxon>Colpodellida</taxon>
        <taxon>Vitrellaceae</taxon>
        <taxon>Vitrella</taxon>
    </lineage>
</organism>
<name>A0A0G4FBC6_VITBC</name>
<evidence type="ECO:0000256" key="4">
    <source>
        <dbReference type="ARBA" id="ARBA00022833"/>
    </source>
</evidence>
<sequence length="619" mass="65692">MDQFYKTKMCPHILRGSCVRGQWCTYAHSPAELNPLQDLRKTKLCEAWLHSVCHDLNCKFAHGEQELRCTDDYYKTALCKFWKQGSCPFGLACRHAHGIQEVRTRKYRLTEGQKKELAVKKKQKEYDRRNHMRANKKMMMMTMMNNGAANNAADTADAATTAPPAAPPDTINVTNGTFTPSPPPPPPPPPPISPHTQTQSPSSREDSTTAPLPLPASCVMEDVGQWPGSAHDTPMSAHSLPIWQGRCRIMSDESQRALQMAREARSMSDGAVAGPVQGQEQEQLQQGMGGGEAEGHGQHPVSSSSLLLSRWRSLSFEGGASGPISKGPPSASGAISPHMHSPVPSLPFASRKLSSMSHASTNYTSYTDSTNTTLLTYGGGRSRVNSAATHTAAALPPLPSPPHLRAGSGGPQLFMDALGAASSGRGPPRADTAPAMVPVAGLRAHKRGHRARAFMQHHRNRAETDGVMVEDSPARSAGRHHPMMPMDSSPVSSGDGGQLSSRPSSPSPPPFPLAPFHSPDHQSVSLRVSLAHPFTSPFSAPSTPGRSSVQGGGIGGGGGGVGGMDVGRQFSGSSMLTSFGTPSPSSAAQASLLQVVGVGKPYTITAEVLAEAQPDRYEE</sequence>
<dbReference type="AlphaFoldDB" id="A0A0G4FBC6"/>
<dbReference type="PROSITE" id="PS50103">
    <property type="entry name" value="ZF_C3H1"/>
    <property type="match status" value="3"/>
</dbReference>
<dbReference type="Pfam" id="PF00642">
    <property type="entry name" value="zf-CCCH"/>
    <property type="match status" value="1"/>
</dbReference>
<feature type="region of interest" description="Disordered" evidence="6">
    <location>
        <begin position="319"/>
        <end position="347"/>
    </location>
</feature>
<keyword evidence="9" id="KW-1185">Reference proteome</keyword>
<feature type="compositionally biased region" description="Low complexity" evidence="6">
    <location>
        <begin position="277"/>
        <end position="286"/>
    </location>
</feature>
<feature type="compositionally biased region" description="Low complexity" evidence="6">
    <location>
        <begin position="483"/>
        <end position="493"/>
    </location>
</feature>
<proteinExistence type="predicted"/>
<dbReference type="InParanoid" id="A0A0G4FBC6"/>
<dbReference type="VEuPathDB" id="CryptoDB:Vbra_14940"/>
<reference evidence="8 9" key="1">
    <citation type="submission" date="2014-11" db="EMBL/GenBank/DDBJ databases">
        <authorList>
            <person name="Zhu J."/>
            <person name="Qi W."/>
            <person name="Song R."/>
        </authorList>
    </citation>
    <scope>NUCLEOTIDE SEQUENCE [LARGE SCALE GENOMIC DNA]</scope>
</reference>
<evidence type="ECO:0000259" key="7">
    <source>
        <dbReference type="PROSITE" id="PS50103"/>
    </source>
</evidence>
<feature type="domain" description="C3H1-type" evidence="7">
    <location>
        <begin position="73"/>
        <end position="100"/>
    </location>
</feature>
<dbReference type="STRING" id="1169540.A0A0G4FBC6"/>
<dbReference type="Gene3D" id="3.30.1370.210">
    <property type="match status" value="1"/>
</dbReference>
<dbReference type="GO" id="GO:0003729">
    <property type="term" value="F:mRNA binding"/>
    <property type="evidence" value="ECO:0007669"/>
    <property type="project" value="InterPro"/>
</dbReference>